<dbReference type="AlphaFoldDB" id="A0A9P8HXQ8"/>
<accession>A0A9P8HXQ8</accession>
<comment type="caution">
    <text evidence="1">The sequence shown here is derived from an EMBL/GenBank/DDBJ whole genome shotgun (WGS) entry which is preliminary data.</text>
</comment>
<protein>
    <submittedName>
        <fullName evidence="1">Uncharacterized protein</fullName>
    </submittedName>
</protein>
<gene>
    <name evidence="1" type="ORF">TsFJ059_004383</name>
</gene>
<organism evidence="1 2">
    <name type="scientific">Trichoderma semiorbis</name>
    <dbReference type="NCBI Taxonomy" id="1491008"/>
    <lineage>
        <taxon>Eukaryota</taxon>
        <taxon>Fungi</taxon>
        <taxon>Dikarya</taxon>
        <taxon>Ascomycota</taxon>
        <taxon>Pezizomycotina</taxon>
        <taxon>Sordariomycetes</taxon>
        <taxon>Hypocreomycetidae</taxon>
        <taxon>Hypocreales</taxon>
        <taxon>Hypocreaceae</taxon>
        <taxon>Trichoderma</taxon>
    </lineage>
</organism>
<evidence type="ECO:0000313" key="1">
    <source>
        <dbReference type="EMBL" id="KAH0529667.1"/>
    </source>
</evidence>
<keyword evidence="2" id="KW-1185">Reference proteome</keyword>
<name>A0A9P8HXQ8_9HYPO</name>
<sequence>MSLSVYAEYAEIPLLSRPGERTGAQLSAEFEYVIVAGHKDGPMPSIPALLSARSGYKLLVFLIHNG</sequence>
<dbReference type="Proteomes" id="UP000826573">
    <property type="component" value="Unassembled WGS sequence"/>
</dbReference>
<proteinExistence type="predicted"/>
<evidence type="ECO:0000313" key="2">
    <source>
        <dbReference type="Proteomes" id="UP000826573"/>
    </source>
</evidence>
<dbReference type="EMBL" id="JAIMJC010000002">
    <property type="protein sequence ID" value="KAH0529667.1"/>
    <property type="molecule type" value="Genomic_DNA"/>
</dbReference>
<reference evidence="1 2" key="1">
    <citation type="submission" date="2021-08" db="EMBL/GenBank/DDBJ databases">
        <title>The highly contiguous genome resource for Trichoderma semiorbis FJ059, a fungal antagonistic to plant pathogens.</title>
        <authorList>
            <person name="Liu T."/>
        </authorList>
    </citation>
    <scope>NUCLEOTIDE SEQUENCE [LARGE SCALE GENOMIC DNA]</scope>
    <source>
        <strain evidence="1 2">FJ059</strain>
    </source>
</reference>